<organism evidence="1 2">
    <name type="scientific">Euphydryas editha</name>
    <name type="common">Edith's checkerspot</name>
    <dbReference type="NCBI Taxonomy" id="104508"/>
    <lineage>
        <taxon>Eukaryota</taxon>
        <taxon>Metazoa</taxon>
        <taxon>Ecdysozoa</taxon>
        <taxon>Arthropoda</taxon>
        <taxon>Hexapoda</taxon>
        <taxon>Insecta</taxon>
        <taxon>Pterygota</taxon>
        <taxon>Neoptera</taxon>
        <taxon>Endopterygota</taxon>
        <taxon>Lepidoptera</taxon>
        <taxon>Glossata</taxon>
        <taxon>Ditrysia</taxon>
        <taxon>Papilionoidea</taxon>
        <taxon>Nymphalidae</taxon>
        <taxon>Nymphalinae</taxon>
        <taxon>Euphydryas</taxon>
    </lineage>
</organism>
<dbReference type="AlphaFoldDB" id="A0AAU9TTA5"/>
<sequence length="177" mass="20171">MSDENQNPKKFSRMSSLEPMVINATPEAAVGEVKDLLNPAELLRDHNVYDLDGIGIGELDFPTLSETHPIKQITQVKANATTSVETCMDKLPVKISEDNITVTTLFRKGIDIIPTKKEQGDYVSSMLNHSKMLKDEEHMRRMVMSEEEHAIKMEVQSEKLKSAREKKRFFHTSYTFV</sequence>
<dbReference type="EMBL" id="CAKOGL010000007">
    <property type="protein sequence ID" value="CAH2089046.1"/>
    <property type="molecule type" value="Genomic_DNA"/>
</dbReference>
<dbReference type="Proteomes" id="UP001153954">
    <property type="component" value="Unassembled WGS sequence"/>
</dbReference>
<accession>A0AAU9TTA5</accession>
<keyword evidence="2" id="KW-1185">Reference proteome</keyword>
<gene>
    <name evidence="1" type="ORF">EEDITHA_LOCUS5141</name>
</gene>
<comment type="caution">
    <text evidence="1">The sequence shown here is derived from an EMBL/GenBank/DDBJ whole genome shotgun (WGS) entry which is preliminary data.</text>
</comment>
<name>A0AAU9TTA5_EUPED</name>
<protein>
    <submittedName>
        <fullName evidence="1">Uncharacterized protein</fullName>
    </submittedName>
</protein>
<evidence type="ECO:0000313" key="1">
    <source>
        <dbReference type="EMBL" id="CAH2089046.1"/>
    </source>
</evidence>
<reference evidence="1" key="1">
    <citation type="submission" date="2022-03" db="EMBL/GenBank/DDBJ databases">
        <authorList>
            <person name="Tunstrom K."/>
        </authorList>
    </citation>
    <scope>NUCLEOTIDE SEQUENCE</scope>
</reference>
<proteinExistence type="predicted"/>
<evidence type="ECO:0000313" key="2">
    <source>
        <dbReference type="Proteomes" id="UP001153954"/>
    </source>
</evidence>